<evidence type="ECO:0000256" key="7">
    <source>
        <dbReference type="ARBA" id="ARBA00023211"/>
    </source>
</evidence>
<dbReference type="Proteomes" id="UP001480595">
    <property type="component" value="Unassembled WGS sequence"/>
</dbReference>
<dbReference type="SUPFAM" id="SSF52768">
    <property type="entry name" value="Arginase/deacetylase"/>
    <property type="match status" value="1"/>
</dbReference>
<comment type="catalytic activity">
    <reaction evidence="10">
        <text>L-arginine + H2O = urea + L-ornithine</text>
        <dbReference type="Rhea" id="RHEA:20569"/>
        <dbReference type="ChEBI" id="CHEBI:15377"/>
        <dbReference type="ChEBI" id="CHEBI:16199"/>
        <dbReference type="ChEBI" id="CHEBI:32682"/>
        <dbReference type="ChEBI" id="CHEBI:46911"/>
        <dbReference type="EC" id="3.5.3.1"/>
    </reaction>
</comment>
<dbReference type="InterPro" id="IPR020855">
    <property type="entry name" value="Ureohydrolase_Mn_BS"/>
</dbReference>
<keyword evidence="12" id="KW-1185">Reference proteome</keyword>
<comment type="pathway">
    <text evidence="1">Nitrogen metabolism; urea cycle; L-ornithine and urea from L-arginine: step 1/1.</text>
</comment>
<dbReference type="InterPro" id="IPR006035">
    <property type="entry name" value="Ureohydrolase"/>
</dbReference>
<dbReference type="PROSITE" id="PS01053">
    <property type="entry name" value="ARGINASE_1"/>
    <property type="match status" value="1"/>
</dbReference>
<evidence type="ECO:0000256" key="3">
    <source>
        <dbReference type="ARBA" id="ARBA00018123"/>
    </source>
</evidence>
<evidence type="ECO:0000256" key="10">
    <source>
        <dbReference type="RuleBase" id="RU361159"/>
    </source>
</evidence>
<evidence type="ECO:0000256" key="2">
    <source>
        <dbReference type="ARBA" id="ARBA00012168"/>
    </source>
</evidence>
<dbReference type="PRINTS" id="PR00116">
    <property type="entry name" value="ARGINASE"/>
</dbReference>
<protein>
    <recommendedName>
        <fullName evidence="3 10">Arginase</fullName>
        <ecNumber evidence="2 10">3.5.3.1</ecNumber>
    </recommendedName>
</protein>
<evidence type="ECO:0000256" key="9">
    <source>
        <dbReference type="RuleBase" id="RU003684"/>
    </source>
</evidence>
<dbReference type="EC" id="3.5.3.1" evidence="2 10"/>
<evidence type="ECO:0000256" key="8">
    <source>
        <dbReference type="PROSITE-ProRule" id="PRU00742"/>
    </source>
</evidence>
<keyword evidence="6 9" id="KW-0378">Hydrolase</keyword>
<evidence type="ECO:0000256" key="5">
    <source>
        <dbReference type="ARBA" id="ARBA00022723"/>
    </source>
</evidence>
<gene>
    <name evidence="11" type="ORF">PG994_012778</name>
</gene>
<dbReference type="PROSITE" id="PS51409">
    <property type="entry name" value="ARGINASE_2"/>
    <property type="match status" value="1"/>
</dbReference>
<keyword evidence="5 10" id="KW-0479">Metal-binding</keyword>
<sequence length="320" mass="34501">MNTSMIESKFLSHPDNLGVVAVGFSGGQAKQGVDAAPSALIESGLLRQLREELNYKLHGDDTVHSYADLAPADDAPYRNMKNPKHVSAVTQRLCEQVYAQAREGRMVLTLGGDHSIAIGTVAGTAKAIRERLGREIAVIWVDAHADINTPESSDSGNIHGMPVSFVTGLTKEDNPDYFGWLKEDHMLSLKKLVYIGLRDVDPGEKKILRGERHQGVQHGIGRVMEMALAHIGSDTPIHLSFDVDALDPMWAPSTGTPVRGGLTLREGDYICECVHQTGSLVAVDLVEVNPSLAPEIDTGAHETVRAGCSLVRCALGESLL</sequence>
<evidence type="ECO:0000256" key="1">
    <source>
        <dbReference type="ARBA" id="ARBA00005098"/>
    </source>
</evidence>
<evidence type="ECO:0000256" key="4">
    <source>
        <dbReference type="ARBA" id="ARBA00022503"/>
    </source>
</evidence>
<dbReference type="GeneID" id="92097250"/>
<dbReference type="RefSeq" id="XP_066710335.1">
    <property type="nucleotide sequence ID" value="XM_066864187.1"/>
</dbReference>
<proteinExistence type="inferred from homology"/>
<keyword evidence="4 10" id="KW-0056">Arginine metabolism</keyword>
<evidence type="ECO:0000256" key="6">
    <source>
        <dbReference type="ARBA" id="ARBA00022801"/>
    </source>
</evidence>
<dbReference type="EMBL" id="JAQQWL010000012">
    <property type="protein sequence ID" value="KAK8043940.1"/>
    <property type="molecule type" value="Genomic_DNA"/>
</dbReference>
<comment type="cofactor">
    <cofactor evidence="10">
        <name>Mn(2+)</name>
        <dbReference type="ChEBI" id="CHEBI:29035"/>
    </cofactor>
    <text evidence="10">Binds 2 manganese ions per subunit.</text>
</comment>
<dbReference type="NCBIfam" id="TIGR01229">
    <property type="entry name" value="rocF_arginase"/>
    <property type="match status" value="1"/>
</dbReference>
<dbReference type="PANTHER" id="PTHR43782">
    <property type="entry name" value="ARGINASE"/>
    <property type="match status" value="1"/>
</dbReference>
<evidence type="ECO:0000313" key="12">
    <source>
        <dbReference type="Proteomes" id="UP001480595"/>
    </source>
</evidence>
<dbReference type="Gene3D" id="3.40.800.10">
    <property type="entry name" value="Ureohydrolase domain"/>
    <property type="match status" value="1"/>
</dbReference>
<keyword evidence="7 10" id="KW-0464">Manganese</keyword>
<accession>A0ABR1TDA1</accession>
<organism evidence="11 12">
    <name type="scientific">Apiospora phragmitis</name>
    <dbReference type="NCBI Taxonomy" id="2905665"/>
    <lineage>
        <taxon>Eukaryota</taxon>
        <taxon>Fungi</taxon>
        <taxon>Dikarya</taxon>
        <taxon>Ascomycota</taxon>
        <taxon>Pezizomycotina</taxon>
        <taxon>Sordariomycetes</taxon>
        <taxon>Xylariomycetidae</taxon>
        <taxon>Amphisphaeriales</taxon>
        <taxon>Apiosporaceae</taxon>
        <taxon>Apiospora</taxon>
    </lineage>
</organism>
<comment type="similarity">
    <text evidence="8 9">Belongs to the arginase family.</text>
</comment>
<dbReference type="InterPro" id="IPR014033">
    <property type="entry name" value="Arginase"/>
</dbReference>
<evidence type="ECO:0000313" key="11">
    <source>
        <dbReference type="EMBL" id="KAK8043940.1"/>
    </source>
</evidence>
<reference evidence="11 12" key="1">
    <citation type="submission" date="2023-01" db="EMBL/GenBank/DDBJ databases">
        <title>Analysis of 21 Apiospora genomes using comparative genomics revels a genus with tremendous synthesis potential of carbohydrate active enzymes and secondary metabolites.</title>
        <authorList>
            <person name="Sorensen T."/>
        </authorList>
    </citation>
    <scope>NUCLEOTIDE SEQUENCE [LARGE SCALE GENOMIC DNA]</scope>
    <source>
        <strain evidence="11 12">CBS 135458</strain>
    </source>
</reference>
<dbReference type="CDD" id="cd09989">
    <property type="entry name" value="Arginase"/>
    <property type="match status" value="1"/>
</dbReference>
<dbReference type="InterPro" id="IPR023696">
    <property type="entry name" value="Ureohydrolase_dom_sf"/>
</dbReference>
<dbReference type="Pfam" id="PF00491">
    <property type="entry name" value="Arginase"/>
    <property type="match status" value="1"/>
</dbReference>
<dbReference type="PANTHER" id="PTHR43782:SF3">
    <property type="entry name" value="ARGINASE"/>
    <property type="match status" value="1"/>
</dbReference>
<name>A0ABR1TDA1_9PEZI</name>
<comment type="caution">
    <text evidence="11">The sequence shown here is derived from an EMBL/GenBank/DDBJ whole genome shotgun (WGS) entry which is preliminary data.</text>
</comment>